<dbReference type="EMBL" id="JAIHOM010000018">
    <property type="protein sequence ID" value="MCW6035700.1"/>
    <property type="molecule type" value="Genomic_DNA"/>
</dbReference>
<comment type="caution">
    <text evidence="1">The sequence shown here is derived from an EMBL/GenBank/DDBJ whole genome shotgun (WGS) entry which is preliminary data.</text>
</comment>
<evidence type="ECO:0000313" key="1">
    <source>
        <dbReference type="EMBL" id="MCW6035700.1"/>
    </source>
</evidence>
<sequence length="63" mass="7335">MLIRDLTQQALKTGYLTLETEAKLRNLIQMTQYDLEDLRAFTRLQCAVMDGWVVQQSRCIRGS</sequence>
<gene>
    <name evidence="1" type="ORF">K4A83_05360</name>
</gene>
<reference evidence="1 2" key="1">
    <citation type="submission" date="2021-08" db="EMBL/GenBank/DDBJ databases">
        <title>Draft genome sequence of Spirulina subsalsa with high tolerance to salinity and hype-accumulation of phycocyanin.</title>
        <authorList>
            <person name="Pei H."/>
            <person name="Jiang L."/>
        </authorList>
    </citation>
    <scope>NUCLEOTIDE SEQUENCE [LARGE SCALE GENOMIC DNA]</scope>
    <source>
        <strain evidence="1 2">FACHB-351</strain>
    </source>
</reference>
<evidence type="ECO:0000313" key="2">
    <source>
        <dbReference type="Proteomes" id="UP001526426"/>
    </source>
</evidence>
<proteinExistence type="predicted"/>
<dbReference type="Proteomes" id="UP001526426">
    <property type="component" value="Unassembled WGS sequence"/>
</dbReference>
<accession>A0ABT3L2J0</accession>
<protein>
    <submittedName>
        <fullName evidence="1">Uncharacterized protein</fullName>
    </submittedName>
</protein>
<dbReference type="RefSeq" id="WP_265263414.1">
    <property type="nucleotide sequence ID" value="NZ_JAIHOM010000018.1"/>
</dbReference>
<name>A0ABT3L2J0_9CYAN</name>
<keyword evidence="2" id="KW-1185">Reference proteome</keyword>
<organism evidence="1 2">
    <name type="scientific">Spirulina subsalsa FACHB-351</name>
    <dbReference type="NCBI Taxonomy" id="234711"/>
    <lineage>
        <taxon>Bacteria</taxon>
        <taxon>Bacillati</taxon>
        <taxon>Cyanobacteriota</taxon>
        <taxon>Cyanophyceae</taxon>
        <taxon>Spirulinales</taxon>
        <taxon>Spirulinaceae</taxon>
        <taxon>Spirulina</taxon>
    </lineage>
</organism>